<dbReference type="Proteomes" id="UP001610334">
    <property type="component" value="Unassembled WGS sequence"/>
</dbReference>
<dbReference type="InterPro" id="IPR029498">
    <property type="entry name" value="HeLo_dom"/>
</dbReference>
<dbReference type="PANTHER" id="PTHR37542:SF3">
    <property type="entry name" value="PRION-INHIBITION AND PROPAGATION HELO DOMAIN-CONTAINING PROTEIN"/>
    <property type="match status" value="1"/>
</dbReference>
<keyword evidence="3" id="KW-1185">Reference proteome</keyword>
<proteinExistence type="predicted"/>
<evidence type="ECO:0000313" key="3">
    <source>
        <dbReference type="Proteomes" id="UP001610334"/>
    </source>
</evidence>
<keyword evidence="2" id="KW-0640">Prion</keyword>
<dbReference type="Pfam" id="PF14479">
    <property type="entry name" value="HeLo"/>
    <property type="match status" value="1"/>
</dbReference>
<accession>A0ABR4H0X0</accession>
<dbReference type="PANTHER" id="PTHR37542">
    <property type="entry name" value="HELO DOMAIN-CONTAINING PROTEIN-RELATED"/>
    <property type="match status" value="1"/>
</dbReference>
<sequence length="290" mass="32791">MTEPVSVVLATAGITGILTSCIECFEYIQLGRSFGKDYERCLLRLDLVRLRLSRWWESLHLPMSSAIPLSLRTPEDLQILRSTLEDILDQFDEAKNLSLKYHKPASIGPSTDLAVYDPDRDLAPNPRRLHGKLRDMALRRQKELGLSRRVTWALYDQKSYNQLIENVTDLVNSLVTLFPSEEFHLAQQKLCREEVEELELEYRPDLHILQETSCEVDNLLGETLRRAISTRGGNRYEGMTVTGHAIVENGDYVAQGSVVTGPGNLYSQIHISGATRVRNGTNYGGRGVFD</sequence>
<gene>
    <name evidence="2" type="ORF">BJX63DRAFT_372274</name>
</gene>
<dbReference type="EMBL" id="JBFXLT010000096">
    <property type="protein sequence ID" value="KAL2809094.1"/>
    <property type="molecule type" value="Genomic_DNA"/>
</dbReference>
<name>A0ABR4H0X0_9EURO</name>
<comment type="caution">
    <text evidence="2">The sequence shown here is derived from an EMBL/GenBank/DDBJ whole genome shotgun (WGS) entry which is preliminary data.</text>
</comment>
<organism evidence="2 3">
    <name type="scientific">Aspergillus granulosus</name>
    <dbReference type="NCBI Taxonomy" id="176169"/>
    <lineage>
        <taxon>Eukaryota</taxon>
        <taxon>Fungi</taxon>
        <taxon>Dikarya</taxon>
        <taxon>Ascomycota</taxon>
        <taxon>Pezizomycotina</taxon>
        <taxon>Eurotiomycetes</taxon>
        <taxon>Eurotiomycetidae</taxon>
        <taxon>Eurotiales</taxon>
        <taxon>Aspergillaceae</taxon>
        <taxon>Aspergillus</taxon>
        <taxon>Aspergillus subgen. Nidulantes</taxon>
    </lineage>
</organism>
<keyword evidence="2" id="KW-0034">Amyloid</keyword>
<protein>
    <submittedName>
        <fullName evidence="2">Prion-inhibition and propagation-domain-containing protein</fullName>
    </submittedName>
</protein>
<evidence type="ECO:0000259" key="1">
    <source>
        <dbReference type="Pfam" id="PF14479"/>
    </source>
</evidence>
<feature type="domain" description="Prion-inhibition and propagation HeLo" evidence="1">
    <location>
        <begin position="7"/>
        <end position="199"/>
    </location>
</feature>
<reference evidence="2 3" key="1">
    <citation type="submission" date="2024-07" db="EMBL/GenBank/DDBJ databases">
        <title>Section-level genome sequencing and comparative genomics of Aspergillus sections Usti and Cavernicolus.</title>
        <authorList>
            <consortium name="Lawrence Berkeley National Laboratory"/>
            <person name="Nybo J.L."/>
            <person name="Vesth T.C."/>
            <person name="Theobald S."/>
            <person name="Frisvad J.C."/>
            <person name="Larsen T.O."/>
            <person name="Kjaerboelling I."/>
            <person name="Rothschild-Mancinelli K."/>
            <person name="Lyhne E.K."/>
            <person name="Kogle M.E."/>
            <person name="Barry K."/>
            <person name="Clum A."/>
            <person name="Na H."/>
            <person name="Ledsgaard L."/>
            <person name="Lin J."/>
            <person name="Lipzen A."/>
            <person name="Kuo A."/>
            <person name="Riley R."/>
            <person name="Mondo S."/>
            <person name="Labutti K."/>
            <person name="Haridas S."/>
            <person name="Pangalinan J."/>
            <person name="Salamov A.A."/>
            <person name="Simmons B.A."/>
            <person name="Magnuson J.K."/>
            <person name="Chen J."/>
            <person name="Drula E."/>
            <person name="Henrissat B."/>
            <person name="Wiebenga A."/>
            <person name="Lubbers R.J."/>
            <person name="Gomes A.C."/>
            <person name="Makela M.R."/>
            <person name="Stajich J."/>
            <person name="Grigoriev I.V."/>
            <person name="Mortensen U.H."/>
            <person name="De Vries R.P."/>
            <person name="Baker S.E."/>
            <person name="Andersen M.R."/>
        </authorList>
    </citation>
    <scope>NUCLEOTIDE SEQUENCE [LARGE SCALE GENOMIC DNA]</scope>
    <source>
        <strain evidence="2 3">CBS 588.65</strain>
    </source>
</reference>
<dbReference type="InterPro" id="IPR038305">
    <property type="entry name" value="HeLo_sf"/>
</dbReference>
<evidence type="ECO:0000313" key="2">
    <source>
        <dbReference type="EMBL" id="KAL2809094.1"/>
    </source>
</evidence>
<dbReference type="Gene3D" id="1.20.120.1020">
    <property type="entry name" value="Prion-inhibition and propagation, HeLo domain"/>
    <property type="match status" value="1"/>
</dbReference>